<dbReference type="AlphaFoldDB" id="A0A1I2CT85"/>
<evidence type="ECO:0000313" key="11">
    <source>
        <dbReference type="EMBL" id="SFE71468.1"/>
    </source>
</evidence>
<dbReference type="Proteomes" id="UP000325289">
    <property type="component" value="Unassembled WGS sequence"/>
</dbReference>
<evidence type="ECO:0000256" key="2">
    <source>
        <dbReference type="ARBA" id="ARBA00009306"/>
    </source>
</evidence>
<evidence type="ECO:0000313" key="12">
    <source>
        <dbReference type="Proteomes" id="UP000325289"/>
    </source>
</evidence>
<accession>A0A1I2CT85</accession>
<proteinExistence type="inferred from homology"/>
<keyword evidence="12" id="KW-1185">Reference proteome</keyword>
<dbReference type="PROSITE" id="PS50928">
    <property type="entry name" value="ABC_TM1"/>
    <property type="match status" value="1"/>
</dbReference>
<feature type="transmembrane region" description="Helical" evidence="9">
    <location>
        <begin position="210"/>
        <end position="233"/>
    </location>
</feature>
<dbReference type="InterPro" id="IPR000515">
    <property type="entry name" value="MetI-like"/>
</dbReference>
<dbReference type="FunFam" id="1.10.3720.10:FF:000003">
    <property type="entry name" value="Aliphatic sulfonate ABC transporter permease"/>
    <property type="match status" value="1"/>
</dbReference>
<comment type="function">
    <text evidence="8">Probably part of an ABC transporter complex. Probably responsible for the translocation of the substrate across the membrane.</text>
</comment>
<feature type="transmembrane region" description="Helical" evidence="9">
    <location>
        <begin position="36"/>
        <end position="55"/>
    </location>
</feature>
<evidence type="ECO:0000259" key="10">
    <source>
        <dbReference type="PROSITE" id="PS50928"/>
    </source>
</evidence>
<organism evidence="11 12">
    <name type="scientific">Roseivivax sediminis</name>
    <dbReference type="NCBI Taxonomy" id="936889"/>
    <lineage>
        <taxon>Bacteria</taxon>
        <taxon>Pseudomonadati</taxon>
        <taxon>Pseudomonadota</taxon>
        <taxon>Alphaproteobacteria</taxon>
        <taxon>Rhodobacterales</taxon>
        <taxon>Roseobacteraceae</taxon>
        <taxon>Roseivivax</taxon>
    </lineage>
</organism>
<comment type="similarity">
    <text evidence="2 9">Belongs to the binding-protein-dependent transport system permease family.</text>
</comment>
<evidence type="ECO:0000256" key="7">
    <source>
        <dbReference type="ARBA" id="ARBA00023136"/>
    </source>
</evidence>
<feature type="transmembrane region" description="Helical" evidence="9">
    <location>
        <begin position="124"/>
        <end position="143"/>
    </location>
</feature>
<feature type="transmembrane region" description="Helical" evidence="9">
    <location>
        <begin position="90"/>
        <end position="112"/>
    </location>
</feature>
<dbReference type="EMBL" id="FOMS01000014">
    <property type="protein sequence ID" value="SFE71468.1"/>
    <property type="molecule type" value="Genomic_DNA"/>
</dbReference>
<keyword evidence="3 9" id="KW-0813">Transport</keyword>
<name>A0A1I2CT85_9RHOB</name>
<protein>
    <submittedName>
        <fullName evidence="11">NitT/TauT family transport system permease protein</fullName>
    </submittedName>
</protein>
<evidence type="ECO:0000256" key="6">
    <source>
        <dbReference type="ARBA" id="ARBA00022989"/>
    </source>
</evidence>
<evidence type="ECO:0000256" key="4">
    <source>
        <dbReference type="ARBA" id="ARBA00022475"/>
    </source>
</evidence>
<feature type="domain" description="ABC transmembrane type-1" evidence="10">
    <location>
        <begin position="79"/>
        <end position="267"/>
    </location>
</feature>
<evidence type="ECO:0000256" key="1">
    <source>
        <dbReference type="ARBA" id="ARBA00004651"/>
    </source>
</evidence>
<keyword evidence="5 9" id="KW-0812">Transmembrane</keyword>
<dbReference type="RefSeq" id="WP_149757882.1">
    <property type="nucleotide sequence ID" value="NZ_FOMS01000014.1"/>
</dbReference>
<dbReference type="OrthoDB" id="9799271at2"/>
<keyword evidence="7 9" id="KW-0472">Membrane</keyword>
<gene>
    <name evidence="11" type="ORF">SAMN04515678_11473</name>
</gene>
<dbReference type="GO" id="GO:0005886">
    <property type="term" value="C:plasma membrane"/>
    <property type="evidence" value="ECO:0007669"/>
    <property type="project" value="UniProtKB-SubCell"/>
</dbReference>
<dbReference type="CDD" id="cd06261">
    <property type="entry name" value="TM_PBP2"/>
    <property type="match status" value="1"/>
</dbReference>
<feature type="transmembrane region" description="Helical" evidence="9">
    <location>
        <begin position="245"/>
        <end position="266"/>
    </location>
</feature>
<dbReference type="InterPro" id="IPR035906">
    <property type="entry name" value="MetI-like_sf"/>
</dbReference>
<dbReference type="Pfam" id="PF00528">
    <property type="entry name" value="BPD_transp_1"/>
    <property type="match status" value="1"/>
</dbReference>
<sequence length="276" mass="29957">MAVTDLLPPSERKGRQRPGATALRSMAAGALLRGPLISFVFVLGLWSVVGVLQLVPESIFPAPWSVWSATVEMWANGTLPNDLSVSRSRAAIGFTIGASLGVALGLMTGRIAVVRTLLNPFLTVLRPIPAIALVPVAIVWFGIGEGSKYFVISYTVFLTVWFNTHHGMEYVPEVYLRAARSLGVSRLREFLTVIVPAAAPYIFAGLRLGVALAFLSLVAAELSGASSGIGYRLQEARQYIRTDRMFSLLIILGLMGATVDLIVHRISRKLVHWEQS</sequence>
<evidence type="ECO:0000256" key="5">
    <source>
        <dbReference type="ARBA" id="ARBA00022692"/>
    </source>
</evidence>
<comment type="subcellular location">
    <subcellularLocation>
        <location evidence="1 9">Cell membrane</location>
        <topology evidence="1 9">Multi-pass membrane protein</topology>
    </subcellularLocation>
</comment>
<dbReference type="PANTHER" id="PTHR30151">
    <property type="entry name" value="ALKANE SULFONATE ABC TRANSPORTER-RELATED, MEMBRANE SUBUNIT"/>
    <property type="match status" value="1"/>
</dbReference>
<dbReference type="Gene3D" id="1.10.3720.10">
    <property type="entry name" value="MetI-like"/>
    <property type="match status" value="1"/>
</dbReference>
<reference evidence="11 12" key="1">
    <citation type="submission" date="2016-10" db="EMBL/GenBank/DDBJ databases">
        <authorList>
            <person name="Varghese N."/>
            <person name="Submissions S."/>
        </authorList>
    </citation>
    <scope>NUCLEOTIDE SEQUENCE [LARGE SCALE GENOMIC DNA]</scope>
    <source>
        <strain evidence="12">YIM D21,KCTC 23444,ACCC 10710</strain>
    </source>
</reference>
<evidence type="ECO:0000256" key="3">
    <source>
        <dbReference type="ARBA" id="ARBA00022448"/>
    </source>
</evidence>
<evidence type="ECO:0000256" key="8">
    <source>
        <dbReference type="ARBA" id="ARBA00056719"/>
    </source>
</evidence>
<keyword evidence="6 9" id="KW-1133">Transmembrane helix</keyword>
<dbReference type="PANTHER" id="PTHR30151:SF0">
    <property type="entry name" value="ABC TRANSPORTER PERMEASE PROTEIN MJ0413-RELATED"/>
    <property type="match status" value="1"/>
</dbReference>
<evidence type="ECO:0000256" key="9">
    <source>
        <dbReference type="RuleBase" id="RU363032"/>
    </source>
</evidence>
<keyword evidence="4" id="KW-1003">Cell membrane</keyword>
<dbReference type="GO" id="GO:0042918">
    <property type="term" value="P:alkanesulfonate transmembrane transport"/>
    <property type="evidence" value="ECO:0007669"/>
    <property type="project" value="UniProtKB-ARBA"/>
</dbReference>
<dbReference type="SUPFAM" id="SSF161098">
    <property type="entry name" value="MetI-like"/>
    <property type="match status" value="1"/>
</dbReference>